<dbReference type="VEuPathDB" id="FungiDB:CD36_40650"/>
<protein>
    <recommendedName>
        <fullName evidence="2">BBC1/AIM3 cysteine proteinase-fold domain-containing protein</fullName>
    </recommendedName>
</protein>
<dbReference type="GeneID" id="8047342"/>
<dbReference type="RefSeq" id="XP_002419737.1">
    <property type="nucleotide sequence ID" value="XM_002419692.1"/>
</dbReference>
<feature type="compositionally biased region" description="Low complexity" evidence="1">
    <location>
        <begin position="519"/>
        <end position="541"/>
    </location>
</feature>
<feature type="region of interest" description="Disordered" evidence="1">
    <location>
        <begin position="1"/>
        <end position="635"/>
    </location>
</feature>
<feature type="compositionally biased region" description="Polar residues" evidence="1">
    <location>
        <begin position="306"/>
        <end position="327"/>
    </location>
</feature>
<feature type="compositionally biased region" description="Polar residues" evidence="1">
    <location>
        <begin position="235"/>
        <end position="249"/>
    </location>
</feature>
<evidence type="ECO:0000256" key="1">
    <source>
        <dbReference type="SAM" id="MobiDB-lite"/>
    </source>
</evidence>
<feature type="compositionally biased region" description="Polar residues" evidence="1">
    <location>
        <begin position="112"/>
        <end position="138"/>
    </location>
</feature>
<sequence>MSFWDNNKESIKSAGKSTVKGITSGTKAVGQAGYRTYKKNEAKRKGIEYHDPIEKESKSGETYAPYNPSPLPSKDKLNSYQPPPKRNVATFSVPKRGEVSQYSAPAPAPSPTYNQGSYPANQQQYQPSNEIQTSSTYQEPPPVYSVSSTGETQGFPAGSEYSRVAPPTPPTTSCTPANQSSFGVQPQTTSLNTSNTIQNSQQQYNGMSRQSIAAPEFPPLQHQSGNVVHAPLPAQVSQKSNIPPSLPSRTSVSSVVSSTSSQSVGQGSFTNEHEQPKPKPALPDPGSFAPPPRRHDQQPIKPKILANNSTTELKNVSTPLTQGQGSNIDIGLSSVKHFKETERQSGYNDSSSKPPSLPSRTSSAHSNIPLKQKPPKPKKLHSDSPSTSTHTPGYNSNSTNSILSARNEEKYSNPPKPPRPVEDEEYTNPPKPPRPVEDEEYTNPPKPPRPVEDEEYTNPPKPPRPQNQTPSGMPQRAIPDATGLSNKKPPPPKPLKKPSTLDGSTNAPPVYSEFDKAFSKPNQTNSKSSNSQSAVSSELNSIFQKMNINQTATEAPKPKPVPKAKPESLTKKHEQSETISPITTNTKPPPPPRRISTPQKSPSPPPVPPVRNYNRAPAPPPPPPKQSGPPNLDLELSSGWYAKTNGTLQLPKVFDGTNHKFSYTTSSSSYGKSTTNLTVRLKDLSIITYKFEYSNKDISNVNVVIEKYIPSPIDSIPSKQELIANHQRFGEYIASWCEHHRGKTVGRGECWDLAKEALQKGCGNHAFVSNYVIHGYPILQIANTGSGIYFINNSLQLDEVRRGDILQFNACTFYDASTGVTQSAGAPDHTSVVVGKTGDKLMVLEQNMGGKRYVVDGEINLKNLTKGEVYVYRAMPHEWAGEL</sequence>
<organism evidence="4 5">
    <name type="scientific">Candida dubliniensis (strain CD36 / ATCC MYA-646 / CBS 7987 / NCPF 3949 / NRRL Y-17841)</name>
    <name type="common">Yeast</name>
    <dbReference type="NCBI Taxonomy" id="573826"/>
    <lineage>
        <taxon>Eukaryota</taxon>
        <taxon>Fungi</taxon>
        <taxon>Dikarya</taxon>
        <taxon>Ascomycota</taxon>
        <taxon>Saccharomycotina</taxon>
        <taxon>Pichiomycetes</taxon>
        <taxon>Debaryomycetaceae</taxon>
        <taxon>Candida/Lodderomyces clade</taxon>
        <taxon>Candida</taxon>
    </lineage>
</organism>
<feature type="compositionally biased region" description="Polar residues" evidence="1">
    <location>
        <begin position="542"/>
        <end position="553"/>
    </location>
</feature>
<feature type="compositionally biased region" description="Polar residues" evidence="1">
    <location>
        <begin position="344"/>
        <end position="366"/>
    </location>
</feature>
<evidence type="ECO:0000313" key="3">
    <source>
        <dbReference type="CGD" id="CAL0000164376"/>
    </source>
</evidence>
<feature type="compositionally biased region" description="Basic and acidic residues" evidence="1">
    <location>
        <begin position="38"/>
        <end position="59"/>
    </location>
</feature>
<keyword evidence="5" id="KW-1185">Reference proteome</keyword>
<dbReference type="InterPro" id="IPR057402">
    <property type="entry name" value="AIM3_BBC1_C"/>
</dbReference>
<dbReference type="AlphaFoldDB" id="B9WFD3"/>
<evidence type="ECO:0000313" key="4">
    <source>
        <dbReference type="EMBL" id="CAX41952.1"/>
    </source>
</evidence>
<dbReference type="KEGG" id="cdu:CD36_40650"/>
<dbReference type="CGD" id="CAL0000164376">
    <property type="gene designation" value="Cd36_40650"/>
</dbReference>
<dbReference type="OrthoDB" id="3357271at2759"/>
<feature type="domain" description="BBC1/AIM3 cysteine proteinase-fold" evidence="2">
    <location>
        <begin position="712"/>
        <end position="882"/>
    </location>
</feature>
<feature type="compositionally biased region" description="Pro residues" evidence="1">
    <location>
        <begin position="278"/>
        <end position="291"/>
    </location>
</feature>
<reference evidence="4 5" key="1">
    <citation type="journal article" date="2009" name="Genome Res.">
        <title>Comparative genomics of the fungal pathogens Candida dubliniensis and Candida albicans.</title>
        <authorList>
            <person name="Jackson A.P."/>
            <person name="Gamble J.A."/>
            <person name="Yeomans T."/>
            <person name="Moran G.P."/>
            <person name="Saunders D."/>
            <person name="Harris D."/>
            <person name="Aslett M."/>
            <person name="Barrell J.F."/>
            <person name="Butler G."/>
            <person name="Citiulo F."/>
            <person name="Coleman D.C."/>
            <person name="de Groot P.W.J."/>
            <person name="Goodwin T.J."/>
            <person name="Quail M.A."/>
            <person name="McQuillan J."/>
            <person name="Munro C.A."/>
            <person name="Pain A."/>
            <person name="Poulter R.T."/>
            <person name="Rajandream M.A."/>
            <person name="Renauld H."/>
            <person name="Spiering M.J."/>
            <person name="Tivey A."/>
            <person name="Gow N.A.R."/>
            <person name="Barrell B."/>
            <person name="Sullivan D.J."/>
            <person name="Berriman M."/>
        </authorList>
    </citation>
    <scope>NUCLEOTIDE SEQUENCE [LARGE SCALE GENOMIC DNA]</scope>
    <source>
        <strain evidence="5">CD36 / ATCC MYA-646 / CBS 7987 / NCPF 3949 / NRRL Y-17841</strain>
    </source>
</reference>
<feature type="compositionally biased region" description="Low complexity" evidence="1">
    <location>
        <begin position="187"/>
        <end position="205"/>
    </location>
</feature>
<dbReference type="Pfam" id="PF25459">
    <property type="entry name" value="AIM3_BBC1_C"/>
    <property type="match status" value="1"/>
</dbReference>
<dbReference type="Proteomes" id="UP000002605">
    <property type="component" value="Chromosome 4"/>
</dbReference>
<dbReference type="eggNOG" id="ENOG502S09A">
    <property type="taxonomic scope" value="Eukaryota"/>
</dbReference>
<proteinExistence type="predicted"/>
<gene>
    <name evidence="3" type="ordered locus">Cd36_40650</name>
    <name evidence="4" type="ORF">CD36_40650</name>
</gene>
<accession>B9WFD3</accession>
<evidence type="ECO:0000313" key="5">
    <source>
        <dbReference type="Proteomes" id="UP000002605"/>
    </source>
</evidence>
<dbReference type="EMBL" id="FM992691">
    <property type="protein sequence ID" value="CAX41952.1"/>
    <property type="molecule type" value="Genomic_DNA"/>
</dbReference>
<feature type="compositionally biased region" description="Polar residues" evidence="1">
    <location>
        <begin position="177"/>
        <end position="186"/>
    </location>
</feature>
<dbReference type="HOGENOM" id="CLU_325162_0_0_1"/>
<name>B9WFD3_CANDC</name>
<dbReference type="Gene3D" id="3.90.1720.60">
    <property type="match status" value="1"/>
</dbReference>
<feature type="compositionally biased region" description="Basic and acidic residues" evidence="1">
    <location>
        <begin position="564"/>
        <end position="576"/>
    </location>
</feature>
<evidence type="ECO:0000259" key="2">
    <source>
        <dbReference type="Pfam" id="PF25459"/>
    </source>
</evidence>
<feature type="compositionally biased region" description="Low complexity" evidence="1">
    <location>
        <begin position="250"/>
        <end position="268"/>
    </location>
</feature>
<feature type="compositionally biased region" description="Low complexity" evidence="1">
    <location>
        <begin position="383"/>
        <end position="392"/>
    </location>
</feature>
<feature type="compositionally biased region" description="Polar residues" evidence="1">
    <location>
        <begin position="393"/>
        <end position="404"/>
    </location>
</feature>
<feature type="compositionally biased region" description="Pro residues" evidence="1">
    <location>
        <begin position="617"/>
        <end position="627"/>
    </location>
</feature>
<feature type="compositionally biased region" description="Basic and acidic residues" evidence="1">
    <location>
        <begin position="1"/>
        <end position="11"/>
    </location>
</feature>